<dbReference type="EMBL" id="FQTW01000001">
    <property type="protein sequence ID" value="SHE29707.1"/>
    <property type="molecule type" value="Genomic_DNA"/>
</dbReference>
<sequence>MDVNFNYVHVTASERLEAFTNNHLNKLKDRYDWIVRAEVFFKKENTSEPDSGMICEIKLSAPGQNLFASTSAKNFEAAISETSSELRRQLQKKKEKMTTR</sequence>
<organism evidence="1 2">
    <name type="scientific">Psychroflexus salarius</name>
    <dbReference type="NCBI Taxonomy" id="1155689"/>
    <lineage>
        <taxon>Bacteria</taxon>
        <taxon>Pseudomonadati</taxon>
        <taxon>Bacteroidota</taxon>
        <taxon>Flavobacteriia</taxon>
        <taxon>Flavobacteriales</taxon>
        <taxon>Flavobacteriaceae</taxon>
        <taxon>Psychroflexus</taxon>
    </lineage>
</organism>
<dbReference type="RefSeq" id="WP_073190433.1">
    <property type="nucleotide sequence ID" value="NZ_FQTW01000001.1"/>
</dbReference>
<dbReference type="Proteomes" id="UP000184462">
    <property type="component" value="Unassembled WGS sequence"/>
</dbReference>
<accession>A0A1M4SCF0</accession>
<dbReference type="Pfam" id="PF02482">
    <property type="entry name" value="Ribosomal_S30AE"/>
    <property type="match status" value="1"/>
</dbReference>
<dbReference type="STRING" id="1155689.SAMN05444278_10179"/>
<evidence type="ECO:0000313" key="2">
    <source>
        <dbReference type="Proteomes" id="UP000184462"/>
    </source>
</evidence>
<dbReference type="NCBIfam" id="TIGR00741">
    <property type="entry name" value="yfiA"/>
    <property type="match status" value="1"/>
</dbReference>
<evidence type="ECO:0000313" key="1">
    <source>
        <dbReference type="EMBL" id="SHE29707.1"/>
    </source>
</evidence>
<keyword evidence="2" id="KW-1185">Reference proteome</keyword>
<dbReference type="CDD" id="cd00552">
    <property type="entry name" value="RaiA"/>
    <property type="match status" value="1"/>
</dbReference>
<protein>
    <submittedName>
        <fullName evidence="1">Putative sigma-54 modulation protein</fullName>
    </submittedName>
</protein>
<dbReference type="Gene3D" id="3.30.160.100">
    <property type="entry name" value="Ribosome hibernation promotion factor-like"/>
    <property type="match status" value="1"/>
</dbReference>
<dbReference type="OrthoDB" id="9808702at2"/>
<gene>
    <name evidence="1" type="ORF">SAMN05444278_10179</name>
</gene>
<dbReference type="InterPro" id="IPR036567">
    <property type="entry name" value="RHF-like"/>
</dbReference>
<proteinExistence type="predicted"/>
<name>A0A1M4SCF0_9FLAO</name>
<dbReference type="SUPFAM" id="SSF69754">
    <property type="entry name" value="Ribosome binding protein Y (YfiA homologue)"/>
    <property type="match status" value="1"/>
</dbReference>
<dbReference type="AlphaFoldDB" id="A0A1M4SCF0"/>
<dbReference type="InterPro" id="IPR003489">
    <property type="entry name" value="RHF/RaiA"/>
</dbReference>
<reference evidence="1 2" key="1">
    <citation type="submission" date="2016-11" db="EMBL/GenBank/DDBJ databases">
        <authorList>
            <person name="Jaros S."/>
            <person name="Januszkiewicz K."/>
            <person name="Wedrychowicz H."/>
        </authorList>
    </citation>
    <scope>NUCLEOTIDE SEQUENCE [LARGE SCALE GENOMIC DNA]</scope>
    <source>
        <strain evidence="1 2">DSM 25661</strain>
    </source>
</reference>